<dbReference type="InterPro" id="IPR036259">
    <property type="entry name" value="MFS_trans_sf"/>
</dbReference>
<evidence type="ECO:0000256" key="1">
    <source>
        <dbReference type="ARBA" id="ARBA00004141"/>
    </source>
</evidence>
<dbReference type="InterPro" id="IPR011701">
    <property type="entry name" value="MFS"/>
</dbReference>
<evidence type="ECO:0000256" key="6">
    <source>
        <dbReference type="SAM" id="MobiDB-lite"/>
    </source>
</evidence>
<proteinExistence type="predicted"/>
<feature type="domain" description="Major facilitator superfamily (MFS) profile" evidence="8">
    <location>
        <begin position="154"/>
        <end position="577"/>
    </location>
</feature>
<feature type="compositionally biased region" description="Polar residues" evidence="6">
    <location>
        <begin position="32"/>
        <end position="45"/>
    </location>
</feature>
<accession>A0ABP0E7W0</accession>
<dbReference type="InterPro" id="IPR020846">
    <property type="entry name" value="MFS_dom"/>
</dbReference>
<feature type="transmembrane region" description="Helical" evidence="7">
    <location>
        <begin position="460"/>
        <end position="479"/>
    </location>
</feature>
<keyword evidence="3 7" id="KW-0812">Transmembrane</keyword>
<dbReference type="PANTHER" id="PTHR23502:SF132">
    <property type="entry name" value="POLYAMINE TRANSPORTER 2-RELATED"/>
    <property type="match status" value="1"/>
</dbReference>
<feature type="transmembrane region" description="Helical" evidence="7">
    <location>
        <begin position="189"/>
        <end position="208"/>
    </location>
</feature>
<keyword evidence="2" id="KW-0813">Transport</keyword>
<comment type="subcellular location">
    <subcellularLocation>
        <location evidence="1">Membrane</location>
        <topology evidence="1">Multi-pass membrane protein</topology>
    </subcellularLocation>
</comment>
<feature type="transmembrane region" description="Helical" evidence="7">
    <location>
        <begin position="420"/>
        <end position="440"/>
    </location>
</feature>
<dbReference type="SUPFAM" id="SSF103473">
    <property type="entry name" value="MFS general substrate transporter"/>
    <property type="match status" value="1"/>
</dbReference>
<feature type="transmembrane region" description="Helical" evidence="7">
    <location>
        <begin position="243"/>
        <end position="264"/>
    </location>
</feature>
<evidence type="ECO:0000259" key="8">
    <source>
        <dbReference type="PROSITE" id="PS50850"/>
    </source>
</evidence>
<feature type="region of interest" description="Disordered" evidence="6">
    <location>
        <begin position="28"/>
        <end position="48"/>
    </location>
</feature>
<feature type="transmembrane region" description="Helical" evidence="7">
    <location>
        <begin position="528"/>
        <end position="547"/>
    </location>
</feature>
<reference evidence="9 10" key="1">
    <citation type="submission" date="2024-01" db="EMBL/GenBank/DDBJ databases">
        <authorList>
            <consortium name="Genoscope - CEA"/>
            <person name="William W."/>
        </authorList>
    </citation>
    <scope>NUCLEOTIDE SEQUENCE [LARGE SCALE GENOMIC DNA]</scope>
    <source>
        <strain evidence="9 10">29B2s-10</strain>
    </source>
</reference>
<feature type="transmembrane region" description="Helical" evidence="7">
    <location>
        <begin position="383"/>
        <end position="408"/>
    </location>
</feature>
<evidence type="ECO:0000256" key="4">
    <source>
        <dbReference type="ARBA" id="ARBA00022989"/>
    </source>
</evidence>
<evidence type="ECO:0000313" key="9">
    <source>
        <dbReference type="EMBL" id="CAK7897457.1"/>
    </source>
</evidence>
<feature type="transmembrane region" description="Helical" evidence="7">
    <location>
        <begin position="553"/>
        <end position="573"/>
    </location>
</feature>
<dbReference type="EMBL" id="OZ004254">
    <property type="protein sequence ID" value="CAK7897457.1"/>
    <property type="molecule type" value="Genomic_DNA"/>
</dbReference>
<feature type="transmembrane region" description="Helical" evidence="7">
    <location>
        <begin position="485"/>
        <end position="508"/>
    </location>
</feature>
<sequence length="606" mass="66755">MTDHNSLNSVENYDPYAPAAIYGDVEDRTDAQSEISQGSAATTARSLRITRTETKKSLVDLGLGKNIPMPDVTGPPVEAPIFPEEYTLETSTGLVPVQTLQSLGRVKTLASEAIGSIPEEEKPQDLDPDIEFVTFLIEDPENPHNWSMAVKWIYTFLLSMLVICAAYGSSCLSGGLGTINDKFHVSSEVSTLSVSLMVLGFAVGPLLWAPLSEEIGRQPVYFISFGLYTIFNIPVALAKNIGTVLVCRFLCGVFAASALSNVGASLVDMHNDTRGLAIAFFSFCPYSGPVFGGVVNGFISVGTGRFDLMVWVNMAFAGVMWIIVSLIPETYAPVILKRRAKKMRKETGNKKIMTEQEATPMTFSELLNNNLYRPLKFVIQEPVLVLVCGFVCLIYSLLYAFFFAYPVIFNELYGYKDNLIGLMFIPILIGAAFALFTTPILEKQYALICKRRRPTPEDRLLGAMIGSPFPCIALFILGATSYKHIIWVGPASSGIAFGYGMVLIYYSLNNYIIDTYAKYAASALATKVFLRSAGGAAFPLFVTQMYHRLGLQWASWLLAFISLAMVAIPFTFYKFGAGLRAKMCREDYTAYHFEDEDSKDEISSSS</sequence>
<feature type="transmembrane region" description="Helical" evidence="7">
    <location>
        <begin position="220"/>
        <end position="237"/>
    </location>
</feature>
<dbReference type="PANTHER" id="PTHR23502">
    <property type="entry name" value="MAJOR FACILITATOR SUPERFAMILY"/>
    <property type="match status" value="1"/>
</dbReference>
<organism evidence="9 10">
    <name type="scientific">[Candida] anglica</name>
    <dbReference type="NCBI Taxonomy" id="148631"/>
    <lineage>
        <taxon>Eukaryota</taxon>
        <taxon>Fungi</taxon>
        <taxon>Dikarya</taxon>
        <taxon>Ascomycota</taxon>
        <taxon>Saccharomycotina</taxon>
        <taxon>Pichiomycetes</taxon>
        <taxon>Debaryomycetaceae</taxon>
        <taxon>Kurtzmaniella</taxon>
    </lineage>
</organism>
<dbReference type="Pfam" id="PF07690">
    <property type="entry name" value="MFS_1"/>
    <property type="match status" value="1"/>
</dbReference>
<feature type="transmembrane region" description="Helical" evidence="7">
    <location>
        <begin position="276"/>
        <end position="299"/>
    </location>
</feature>
<evidence type="ECO:0000313" key="10">
    <source>
        <dbReference type="Proteomes" id="UP001497600"/>
    </source>
</evidence>
<evidence type="ECO:0000256" key="2">
    <source>
        <dbReference type="ARBA" id="ARBA00022448"/>
    </source>
</evidence>
<feature type="transmembrane region" description="Helical" evidence="7">
    <location>
        <begin position="311"/>
        <end position="336"/>
    </location>
</feature>
<name>A0ABP0E7W0_9ASCO</name>
<evidence type="ECO:0000256" key="5">
    <source>
        <dbReference type="ARBA" id="ARBA00023136"/>
    </source>
</evidence>
<dbReference type="PROSITE" id="PS50850">
    <property type="entry name" value="MFS"/>
    <property type="match status" value="1"/>
</dbReference>
<keyword evidence="4 7" id="KW-1133">Transmembrane helix</keyword>
<dbReference type="CDD" id="cd17323">
    <property type="entry name" value="MFS_Tpo1_MDR_like"/>
    <property type="match status" value="1"/>
</dbReference>
<protein>
    <submittedName>
        <fullName evidence="9">Polyamine transporter 3</fullName>
    </submittedName>
</protein>
<evidence type="ECO:0000256" key="7">
    <source>
        <dbReference type="SAM" id="Phobius"/>
    </source>
</evidence>
<keyword evidence="5 7" id="KW-0472">Membrane</keyword>
<keyword evidence="10" id="KW-1185">Reference proteome</keyword>
<dbReference type="Proteomes" id="UP001497600">
    <property type="component" value="Chromosome B"/>
</dbReference>
<dbReference type="Gene3D" id="1.20.1250.20">
    <property type="entry name" value="MFS general substrate transporter like domains"/>
    <property type="match status" value="1"/>
</dbReference>
<evidence type="ECO:0000256" key="3">
    <source>
        <dbReference type="ARBA" id="ARBA00022692"/>
    </source>
</evidence>
<gene>
    <name evidence="9" type="primary">TPO3</name>
    <name evidence="9" type="ORF">CAAN4_B09890</name>
</gene>
<feature type="transmembrane region" description="Helical" evidence="7">
    <location>
        <begin position="152"/>
        <end position="169"/>
    </location>
</feature>